<evidence type="ECO:0000256" key="1">
    <source>
        <dbReference type="SAM" id="Phobius"/>
    </source>
</evidence>
<keyword evidence="1" id="KW-0812">Transmembrane</keyword>
<gene>
    <name evidence="2" type="ORF">DYBT9275_03645</name>
</gene>
<keyword evidence="1" id="KW-0472">Membrane</keyword>
<organism evidence="2 3">
    <name type="scientific">Dyadobacter helix</name>
    <dbReference type="NCBI Taxonomy" id="2822344"/>
    <lineage>
        <taxon>Bacteria</taxon>
        <taxon>Pseudomonadati</taxon>
        <taxon>Bacteroidota</taxon>
        <taxon>Cytophagia</taxon>
        <taxon>Cytophagales</taxon>
        <taxon>Spirosomataceae</taxon>
        <taxon>Dyadobacter</taxon>
    </lineage>
</organism>
<protein>
    <recommendedName>
        <fullName evidence="4">Late embryogenesis abundant protein LEA-2 subgroup domain-containing protein</fullName>
    </recommendedName>
</protein>
<feature type="transmembrane region" description="Helical" evidence="1">
    <location>
        <begin position="22"/>
        <end position="39"/>
    </location>
</feature>
<dbReference type="EMBL" id="CAJRAF010000002">
    <property type="protein sequence ID" value="CAG5005759.1"/>
    <property type="molecule type" value="Genomic_DNA"/>
</dbReference>
<evidence type="ECO:0000313" key="2">
    <source>
        <dbReference type="EMBL" id="CAG5005759.1"/>
    </source>
</evidence>
<dbReference type="AlphaFoldDB" id="A0A916JGL1"/>
<accession>A0A916JGL1</accession>
<comment type="caution">
    <text evidence="2">The sequence shown here is derived from an EMBL/GenBank/DDBJ whole genome shotgun (WGS) entry which is preliminary data.</text>
</comment>
<keyword evidence="3" id="KW-1185">Reference proteome</keyword>
<dbReference type="Proteomes" id="UP000680038">
    <property type="component" value="Unassembled WGS sequence"/>
</dbReference>
<keyword evidence="1" id="KW-1133">Transmembrane helix</keyword>
<sequence>MDVVIDTLYIALKLIKTMKKNIWIFVIFACTGFMTGCGVSKQVSDAKTFGDCKYDIASVDSVYLAGMDIREFRNIKSFSDLDLARYPRLGLAMLRKDIPLNLRVNLDITNPTKKRAAINQLEYKVLLTQNEIFSGFLSQLIEVMPGTGSTRVPVRLNANVYQLINNDQTRDEFINMVMSLTGKAGSKPSKLIVKVKPTLDIAGKQVNYPGYITFEKEITAEMVTGIK</sequence>
<dbReference type="Gene3D" id="2.60.40.1820">
    <property type="match status" value="1"/>
</dbReference>
<dbReference type="SUPFAM" id="SSF117070">
    <property type="entry name" value="LEA14-like"/>
    <property type="match status" value="1"/>
</dbReference>
<evidence type="ECO:0008006" key="4">
    <source>
        <dbReference type="Google" id="ProtNLM"/>
    </source>
</evidence>
<name>A0A916JGL1_9BACT</name>
<reference evidence="2" key="1">
    <citation type="submission" date="2021-04" db="EMBL/GenBank/DDBJ databases">
        <authorList>
            <person name="Rodrigo-Torres L."/>
            <person name="Arahal R. D."/>
            <person name="Lucena T."/>
        </authorList>
    </citation>
    <scope>NUCLEOTIDE SEQUENCE</scope>
    <source>
        <strain evidence="2">CECT 9275</strain>
    </source>
</reference>
<evidence type="ECO:0000313" key="3">
    <source>
        <dbReference type="Proteomes" id="UP000680038"/>
    </source>
</evidence>
<proteinExistence type="predicted"/>